<accession>A0A8J7G8D5</accession>
<dbReference type="GO" id="GO:0006355">
    <property type="term" value="P:regulation of DNA-templated transcription"/>
    <property type="evidence" value="ECO:0007669"/>
    <property type="project" value="InterPro"/>
</dbReference>
<evidence type="ECO:0000256" key="1">
    <source>
        <dbReference type="SAM" id="Coils"/>
    </source>
</evidence>
<comment type="caution">
    <text evidence="3">The sequence shown here is derived from an EMBL/GenBank/DDBJ whole genome shotgun (WGS) entry which is preliminary data.</text>
</comment>
<gene>
    <name evidence="3" type="ORF">IM532_07045</name>
</gene>
<dbReference type="InterPro" id="IPR016032">
    <property type="entry name" value="Sig_transdc_resp-reg_C-effctor"/>
</dbReference>
<evidence type="ECO:0000256" key="2">
    <source>
        <dbReference type="SAM" id="Phobius"/>
    </source>
</evidence>
<dbReference type="Proteomes" id="UP000608754">
    <property type="component" value="Unassembled WGS sequence"/>
</dbReference>
<dbReference type="InterPro" id="IPR019734">
    <property type="entry name" value="TPR_rpt"/>
</dbReference>
<feature type="coiled-coil region" evidence="1">
    <location>
        <begin position="250"/>
        <end position="319"/>
    </location>
</feature>
<feature type="transmembrane region" description="Helical" evidence="2">
    <location>
        <begin position="230"/>
        <end position="249"/>
    </location>
</feature>
<organism evidence="3 4">
    <name type="scientific">Faecalibacter rhinopitheci</name>
    <dbReference type="NCBI Taxonomy" id="2779678"/>
    <lineage>
        <taxon>Bacteria</taxon>
        <taxon>Pseudomonadati</taxon>
        <taxon>Bacteroidota</taxon>
        <taxon>Flavobacteriia</taxon>
        <taxon>Flavobacteriales</taxon>
        <taxon>Weeksellaceae</taxon>
        <taxon>Faecalibacter</taxon>
    </lineage>
</organism>
<keyword evidence="4" id="KW-1185">Reference proteome</keyword>
<proteinExistence type="predicted"/>
<dbReference type="SUPFAM" id="SSF46894">
    <property type="entry name" value="C-terminal effector domain of the bipartite response regulators"/>
    <property type="match status" value="1"/>
</dbReference>
<name>A0A8J7G8D5_9FLAO</name>
<reference evidence="3" key="1">
    <citation type="submission" date="2020-10" db="EMBL/GenBank/DDBJ databases">
        <authorList>
            <person name="Lu T."/>
            <person name="Wang Q."/>
            <person name="Han X."/>
        </authorList>
    </citation>
    <scope>NUCLEOTIDE SEQUENCE</scope>
    <source>
        <strain evidence="3">WQ 117</strain>
    </source>
</reference>
<keyword evidence="2" id="KW-0472">Membrane</keyword>
<protein>
    <recommendedName>
        <fullName evidence="5">Tetratricopeptide repeat protein</fullName>
    </recommendedName>
</protein>
<evidence type="ECO:0000313" key="3">
    <source>
        <dbReference type="EMBL" id="MBF0597200.1"/>
    </source>
</evidence>
<keyword evidence="2" id="KW-0812">Transmembrane</keyword>
<dbReference type="InterPro" id="IPR011990">
    <property type="entry name" value="TPR-like_helical_dom_sf"/>
</dbReference>
<dbReference type="GO" id="GO:0003677">
    <property type="term" value="F:DNA binding"/>
    <property type="evidence" value="ECO:0007669"/>
    <property type="project" value="InterPro"/>
</dbReference>
<dbReference type="AlphaFoldDB" id="A0A8J7G8D5"/>
<dbReference type="EMBL" id="JADGIK010000004">
    <property type="protein sequence ID" value="MBF0597200.1"/>
    <property type="molecule type" value="Genomic_DNA"/>
</dbReference>
<dbReference type="SMART" id="SM00028">
    <property type="entry name" value="TPR"/>
    <property type="match status" value="2"/>
</dbReference>
<keyword evidence="1" id="KW-0175">Coiled coil</keyword>
<dbReference type="SUPFAM" id="SSF48452">
    <property type="entry name" value="TPR-like"/>
    <property type="match status" value="1"/>
</dbReference>
<sequence>MKKNAYFFITVEEDEKSLNYLKTALKHTSTNYPEYSNLLSGIAQYYIKHKNYEEAKKYIIKTILYSKKNNRIRYAKALGDLALIHKNEKSYKTAIKLLEEDIEISKAINENRNTIYATILLGEIYLENDSIHKAKELIVQAKNYADDKEHLKGFLYQINEILLKIAILQNNDADELNYRRKLSLLKNELSHTDGADVINKVNWEIQKQNITYKLEVENAKIEKEKIITKALIIILILLIISLLFVYLYFIKRLKDKKIFYNNIVRKLQSQKLQSEEKLGEKTSSLNAYKTYLVEKNILIDNLKKEIEHIQNSKISYLEDKNGELQRLLESHLMTEENWIAFKETFRNEQTEYYNYIITTYPNLTDSNLRLIFLHKMGLSNTQISQILGVTVEAVKKAKQRLRKKYPENSHLIMSKENQKKLTE</sequence>
<dbReference type="RefSeq" id="WP_194182749.1">
    <property type="nucleotide sequence ID" value="NZ_JADGIK010000004.1"/>
</dbReference>
<keyword evidence="2" id="KW-1133">Transmembrane helix</keyword>
<evidence type="ECO:0008006" key="5">
    <source>
        <dbReference type="Google" id="ProtNLM"/>
    </source>
</evidence>
<evidence type="ECO:0000313" key="4">
    <source>
        <dbReference type="Proteomes" id="UP000608754"/>
    </source>
</evidence>
<dbReference type="Gene3D" id="1.25.40.10">
    <property type="entry name" value="Tetratricopeptide repeat domain"/>
    <property type="match status" value="1"/>
</dbReference>